<evidence type="ECO:0000259" key="4">
    <source>
        <dbReference type="Pfam" id="PF13407"/>
    </source>
</evidence>
<dbReference type="SUPFAM" id="SSF53822">
    <property type="entry name" value="Periplasmic binding protein-like I"/>
    <property type="match status" value="1"/>
</dbReference>
<comment type="caution">
    <text evidence="5">The sequence shown here is derived from an EMBL/GenBank/DDBJ whole genome shotgun (WGS) entry which is preliminary data.</text>
</comment>
<dbReference type="RefSeq" id="WP_116221344.1">
    <property type="nucleotide sequence ID" value="NZ_CP038196.1"/>
</dbReference>
<protein>
    <submittedName>
        <fullName evidence="5">Ribose transport system substrate-binding protein</fullName>
    </submittedName>
</protein>
<sequence>MKLTFGLSTMALIGGLAVAVPVYAQSQADLIKPIDRELTLVFIPKVIHPWYDVVAEGSRFAAEELGQRGIKVNVIWDQPPQADVVDQNQRIEANIGRRPDGLSVACLDQATNVQMLKEAKAAGVNTFTFNSFCSEEFPFVGQRDSYQDGYDLGAYLVEHLGGEGEVGILSGSLTATDHVDRIKGFKEAIKDHPGIQVVFEQPDNDVLEEAVSLTENALLAHPNIKGFFASNASNPIGAARAIQNAGKAGEIAIVGMDDLPEAVDFVCDGTITALKAQRQWDIGYWSVIYMVAANAGHTFPMDHNTGSRLITKADCD</sequence>
<dbReference type="PANTHER" id="PTHR30036">
    <property type="entry name" value="D-XYLOSE-BINDING PERIPLASMIC PROTEIN"/>
    <property type="match status" value="1"/>
</dbReference>
<dbReference type="Pfam" id="PF13407">
    <property type="entry name" value="Peripla_BP_4"/>
    <property type="match status" value="1"/>
</dbReference>
<feature type="signal peptide" evidence="3">
    <location>
        <begin position="1"/>
        <end position="24"/>
    </location>
</feature>
<dbReference type="PANTHER" id="PTHR30036:SF7">
    <property type="entry name" value="ABC TRANSPORTER PERIPLASMIC-BINDING PROTEIN YPHF"/>
    <property type="match status" value="1"/>
</dbReference>
<dbReference type="InterPro" id="IPR028082">
    <property type="entry name" value="Peripla_BP_I"/>
</dbReference>
<keyword evidence="3" id="KW-0732">Signal</keyword>
<dbReference type="AlphaFoldDB" id="A0A3D9Y223"/>
<evidence type="ECO:0000313" key="5">
    <source>
        <dbReference type="EMBL" id="REF73229.1"/>
    </source>
</evidence>
<accession>A0A3D9Y223</accession>
<name>A0A3D9Y223_PARVE</name>
<comment type="similarity">
    <text evidence="2">Belongs to the bacterial solute-binding protein 2 family.</text>
</comment>
<evidence type="ECO:0000256" key="2">
    <source>
        <dbReference type="ARBA" id="ARBA00007639"/>
    </source>
</evidence>
<evidence type="ECO:0000256" key="1">
    <source>
        <dbReference type="ARBA" id="ARBA00004418"/>
    </source>
</evidence>
<feature type="domain" description="Periplasmic binding protein" evidence="4">
    <location>
        <begin position="42"/>
        <end position="293"/>
    </location>
</feature>
<evidence type="ECO:0000256" key="3">
    <source>
        <dbReference type="SAM" id="SignalP"/>
    </source>
</evidence>
<evidence type="ECO:0000313" key="6">
    <source>
        <dbReference type="Proteomes" id="UP000256941"/>
    </source>
</evidence>
<organism evidence="5 6">
    <name type="scientific">Paracoccus versutus</name>
    <name type="common">Thiobacillus versutus</name>
    <dbReference type="NCBI Taxonomy" id="34007"/>
    <lineage>
        <taxon>Bacteria</taxon>
        <taxon>Pseudomonadati</taxon>
        <taxon>Pseudomonadota</taxon>
        <taxon>Alphaproteobacteria</taxon>
        <taxon>Rhodobacterales</taxon>
        <taxon>Paracoccaceae</taxon>
        <taxon>Paracoccus</taxon>
    </lineage>
</organism>
<dbReference type="Proteomes" id="UP000256941">
    <property type="component" value="Unassembled WGS sequence"/>
</dbReference>
<reference evidence="5 6" key="1">
    <citation type="submission" date="2018-08" db="EMBL/GenBank/DDBJ databases">
        <title>Genomic Encyclopedia of Archaeal and Bacterial Type Strains, Phase II (KMG-II): from individual species to whole genera.</title>
        <authorList>
            <person name="Goeker M."/>
        </authorList>
    </citation>
    <scope>NUCLEOTIDE SEQUENCE [LARGE SCALE GENOMIC DNA]</scope>
    <source>
        <strain evidence="5 6">DSM 17099</strain>
    </source>
</reference>
<comment type="subcellular location">
    <subcellularLocation>
        <location evidence="1">Periplasm</location>
    </subcellularLocation>
</comment>
<feature type="chain" id="PRO_5017627825" evidence="3">
    <location>
        <begin position="25"/>
        <end position="316"/>
    </location>
</feature>
<dbReference type="EMBL" id="QTUJ01000001">
    <property type="protein sequence ID" value="REF73229.1"/>
    <property type="molecule type" value="Genomic_DNA"/>
</dbReference>
<dbReference type="GO" id="GO:0030246">
    <property type="term" value="F:carbohydrate binding"/>
    <property type="evidence" value="ECO:0007669"/>
    <property type="project" value="TreeGrafter"/>
</dbReference>
<proteinExistence type="inferred from homology"/>
<dbReference type="InterPro" id="IPR025997">
    <property type="entry name" value="SBP_2_dom"/>
</dbReference>
<dbReference type="InterPro" id="IPR050555">
    <property type="entry name" value="Bact_Solute-Bind_Prot2"/>
</dbReference>
<dbReference type="Gene3D" id="3.40.50.2300">
    <property type="match status" value="2"/>
</dbReference>
<dbReference type="GO" id="GO:0042597">
    <property type="term" value="C:periplasmic space"/>
    <property type="evidence" value="ECO:0007669"/>
    <property type="project" value="UniProtKB-SubCell"/>
</dbReference>
<gene>
    <name evidence="5" type="ORF">BDD41_1766</name>
</gene>